<organism evidence="1 2">
    <name type="scientific">Pangasius djambal</name>
    <dbReference type="NCBI Taxonomy" id="1691987"/>
    <lineage>
        <taxon>Eukaryota</taxon>
        <taxon>Metazoa</taxon>
        <taxon>Chordata</taxon>
        <taxon>Craniata</taxon>
        <taxon>Vertebrata</taxon>
        <taxon>Euteleostomi</taxon>
        <taxon>Actinopterygii</taxon>
        <taxon>Neopterygii</taxon>
        <taxon>Teleostei</taxon>
        <taxon>Ostariophysi</taxon>
        <taxon>Siluriformes</taxon>
        <taxon>Pangasiidae</taxon>
        <taxon>Pangasius</taxon>
    </lineage>
</organism>
<evidence type="ECO:0000313" key="2">
    <source>
        <dbReference type="Proteomes" id="UP000830395"/>
    </source>
</evidence>
<keyword evidence="2" id="KW-1185">Reference proteome</keyword>
<dbReference type="Proteomes" id="UP000830395">
    <property type="component" value="Chromosome 1"/>
</dbReference>
<dbReference type="EMBL" id="CM040975">
    <property type="protein sequence ID" value="MCJ8728824.1"/>
    <property type="molecule type" value="Genomic_DNA"/>
</dbReference>
<sequence length="224" mass="25312">MDFLQLLSWACIVFTIGMFSTGLTDLKKMRATQSADSVQFLPFLTTCLNNLGWLYYGVLKKDGTVMLVNSIGASLQCLYIFTYFHYAKEKRSVFVQTLGMVCVLCVSWVYFSMIVPRESTQLSQLGLACSVFTITMYLSPLCDLLVIMRTRSVERLSFSLTVATFFTSTSWTLYGLQLGDYYIMVPNIPGIATSLIRFLLFGLFNSASQDKQSYKSLQTRADLI</sequence>
<proteinExistence type="predicted"/>
<gene>
    <name evidence="1" type="ORF">PDJAM_G00009800</name>
</gene>
<protein>
    <submittedName>
        <fullName evidence="1">Uncharacterized protein</fullName>
    </submittedName>
</protein>
<evidence type="ECO:0000313" key="1">
    <source>
        <dbReference type="EMBL" id="MCJ8728824.1"/>
    </source>
</evidence>
<reference evidence="1" key="1">
    <citation type="submission" date="2020-02" db="EMBL/GenBank/DDBJ databases">
        <title>Genome sequencing of the panga catfish, Pangasius djambal.</title>
        <authorList>
            <person name="Wen M."/>
            <person name="Zahm M."/>
            <person name="Roques C."/>
            <person name="Cabau C."/>
            <person name="Klopp C."/>
            <person name="Donnadieu C."/>
            <person name="Jouanno E."/>
            <person name="Avarre J.-C."/>
            <person name="Campet M."/>
            <person name="Ha T."/>
            <person name="Dugue R."/>
            <person name="Lampietro C."/>
            <person name="Louis A."/>
            <person name="Herpin A."/>
            <person name="Echchiki A."/>
            <person name="Berthelot C."/>
            <person name="Parey E."/>
            <person name="Roest-Crollius H."/>
            <person name="Braasch I."/>
            <person name="Postlethwait J.H."/>
            <person name="Bobe J."/>
            <person name="Montfort J."/>
            <person name="Bouchez O."/>
            <person name="Begum T."/>
            <person name="Schartl M."/>
            <person name="Gustiano R."/>
            <person name="Guiguen Y."/>
        </authorList>
    </citation>
    <scope>NUCLEOTIDE SEQUENCE</scope>
    <source>
        <strain evidence="1">Pdj_M5554</strain>
    </source>
</reference>
<accession>A0ACC5XZT9</accession>
<comment type="caution">
    <text evidence="1">The sequence shown here is derived from an EMBL/GenBank/DDBJ whole genome shotgun (WGS) entry which is preliminary data.</text>
</comment>
<name>A0ACC5XZT9_9TELE</name>